<keyword evidence="1" id="KW-0863">Zinc-finger</keyword>
<keyword evidence="1" id="KW-0862">Zinc</keyword>
<dbReference type="Proteomes" id="UP001186944">
    <property type="component" value="Unassembled WGS sequence"/>
</dbReference>
<evidence type="ECO:0000313" key="4">
    <source>
        <dbReference type="EMBL" id="KAK3085507.1"/>
    </source>
</evidence>
<dbReference type="EMBL" id="VSWD01000012">
    <property type="protein sequence ID" value="KAK3085507.1"/>
    <property type="molecule type" value="Genomic_DNA"/>
</dbReference>
<gene>
    <name evidence="4" type="ORF">FSP39_004329</name>
</gene>
<protein>
    <recommendedName>
        <fullName evidence="3">CCHC-type domain-containing protein</fullName>
    </recommendedName>
</protein>
<evidence type="ECO:0000256" key="1">
    <source>
        <dbReference type="PROSITE-ProRule" id="PRU00047"/>
    </source>
</evidence>
<feature type="non-terminal residue" evidence="4">
    <location>
        <position position="1"/>
    </location>
</feature>
<sequence length="123" mass="14062">DSSPAGWATVCQYESNEIASDSEDEKNLRQAENRALKSIKEKRRPKPYDNPRGDSRNHPFAAAGSTEQLRSGFQFRNQQLCRPRRQATPFDMCYACREFGHWRKDCPVIMSVDNQAKPVNAAK</sequence>
<dbReference type="SUPFAM" id="SSF57756">
    <property type="entry name" value="Retrovirus zinc finger-like domains"/>
    <property type="match status" value="1"/>
</dbReference>
<feature type="compositionally biased region" description="Basic and acidic residues" evidence="2">
    <location>
        <begin position="25"/>
        <end position="39"/>
    </location>
</feature>
<organism evidence="4 5">
    <name type="scientific">Pinctada imbricata</name>
    <name type="common">Atlantic pearl-oyster</name>
    <name type="synonym">Pinctada martensii</name>
    <dbReference type="NCBI Taxonomy" id="66713"/>
    <lineage>
        <taxon>Eukaryota</taxon>
        <taxon>Metazoa</taxon>
        <taxon>Spiralia</taxon>
        <taxon>Lophotrochozoa</taxon>
        <taxon>Mollusca</taxon>
        <taxon>Bivalvia</taxon>
        <taxon>Autobranchia</taxon>
        <taxon>Pteriomorphia</taxon>
        <taxon>Pterioida</taxon>
        <taxon>Pterioidea</taxon>
        <taxon>Pteriidae</taxon>
        <taxon>Pinctada</taxon>
    </lineage>
</organism>
<evidence type="ECO:0000259" key="3">
    <source>
        <dbReference type="PROSITE" id="PS50158"/>
    </source>
</evidence>
<dbReference type="InterPro" id="IPR036875">
    <property type="entry name" value="Znf_CCHC_sf"/>
</dbReference>
<keyword evidence="1" id="KW-0479">Metal-binding</keyword>
<dbReference type="Pfam" id="PF00098">
    <property type="entry name" value="zf-CCHC"/>
    <property type="match status" value="1"/>
</dbReference>
<dbReference type="AlphaFoldDB" id="A0AA88XQA2"/>
<proteinExistence type="predicted"/>
<feature type="region of interest" description="Disordered" evidence="2">
    <location>
        <begin position="19"/>
        <end position="69"/>
    </location>
</feature>
<evidence type="ECO:0000256" key="2">
    <source>
        <dbReference type="SAM" id="MobiDB-lite"/>
    </source>
</evidence>
<keyword evidence="5" id="KW-1185">Reference proteome</keyword>
<feature type="domain" description="CCHC-type" evidence="3">
    <location>
        <begin position="93"/>
        <end position="107"/>
    </location>
</feature>
<dbReference type="GO" id="GO:0003676">
    <property type="term" value="F:nucleic acid binding"/>
    <property type="evidence" value="ECO:0007669"/>
    <property type="project" value="InterPro"/>
</dbReference>
<name>A0AA88XQA2_PINIB</name>
<dbReference type="InterPro" id="IPR001878">
    <property type="entry name" value="Znf_CCHC"/>
</dbReference>
<reference evidence="4" key="1">
    <citation type="submission" date="2019-08" db="EMBL/GenBank/DDBJ databases">
        <title>The improved chromosome-level genome for the pearl oyster Pinctada fucata martensii using PacBio sequencing and Hi-C.</title>
        <authorList>
            <person name="Zheng Z."/>
        </authorList>
    </citation>
    <scope>NUCLEOTIDE SEQUENCE</scope>
    <source>
        <strain evidence="4">ZZ-2019</strain>
        <tissue evidence="4">Adductor muscle</tissue>
    </source>
</reference>
<dbReference type="Gene3D" id="4.10.60.10">
    <property type="entry name" value="Zinc finger, CCHC-type"/>
    <property type="match status" value="1"/>
</dbReference>
<feature type="compositionally biased region" description="Basic and acidic residues" evidence="2">
    <location>
        <begin position="46"/>
        <end position="57"/>
    </location>
</feature>
<comment type="caution">
    <text evidence="4">The sequence shown here is derived from an EMBL/GenBank/DDBJ whole genome shotgun (WGS) entry which is preliminary data.</text>
</comment>
<dbReference type="PROSITE" id="PS50158">
    <property type="entry name" value="ZF_CCHC"/>
    <property type="match status" value="1"/>
</dbReference>
<accession>A0AA88XQA2</accession>
<evidence type="ECO:0000313" key="5">
    <source>
        <dbReference type="Proteomes" id="UP001186944"/>
    </source>
</evidence>
<dbReference type="GO" id="GO:0008270">
    <property type="term" value="F:zinc ion binding"/>
    <property type="evidence" value="ECO:0007669"/>
    <property type="project" value="UniProtKB-KW"/>
</dbReference>
<dbReference type="SMART" id="SM00343">
    <property type="entry name" value="ZnF_C2HC"/>
    <property type="match status" value="1"/>
</dbReference>